<name>A0A2R8FDD3_9VIRU</name>
<dbReference type="Proteomes" id="UP000273054">
    <property type="component" value="Segment"/>
</dbReference>
<keyword evidence="2" id="KW-1185">Reference proteome</keyword>
<protein>
    <submittedName>
        <fullName evidence="1">Uncharacterized protein</fullName>
    </submittedName>
</protein>
<evidence type="ECO:0000313" key="2">
    <source>
        <dbReference type="Proteomes" id="UP000273054"/>
    </source>
</evidence>
<organism evidence="1">
    <name type="scientific">Brazilian cedratvirus IHUMI</name>
    <dbReference type="NCBI Taxonomy" id="2126980"/>
    <lineage>
        <taxon>Viruses</taxon>
        <taxon>Pithoviruses</taxon>
        <taxon>Orthocedratvirinae</taxon>
        <taxon>Alphacedratvirus</taxon>
        <taxon>Alphacedratvirus brasiliense</taxon>
    </lineage>
</organism>
<dbReference type="EMBL" id="LT994651">
    <property type="protein sequence ID" value="SPN79009.1"/>
    <property type="molecule type" value="Genomic_DNA"/>
</dbReference>
<proteinExistence type="predicted"/>
<sequence>MQSLASLALSRLPVADYASLVEEGYLVPEEFGSWETWRERAIKDFGISAEYFDLPLHDYPRIGKRNITPQYRYLEIQTKFYLSPESAASVSSDGEINGIYESLTGVYESLRRNDAEMVLFFAQRLKPNPLNILKKSIRSGEILHQVPNYRPGGYDIFYFRTLALRKLADYLFSKTALTTLKKAGLYPEKWQMAVEEAASVTSSFSPHKLGNKQQQKLGILYLISLGRRDVFDYAKQHLLRYGPETILVENTVAVISSDELLYAALASGRIDFFEEVKKRIAFSLNNAVKVEDKYPSLPLFLNSYTLKGGRTNIPQLIFNCVAYSGNARIFLYLRDYAINPPELNEQILFSGYYVHNRPEDFFSLCTLGGSYFTGFVHTDIDIDYYALGTYTSIDAGRIAYEIVAKNLGQVEVVSSFYPFVNGAISKDLLQIYATKGYPLSLLIIQNINSLPPLVG</sequence>
<evidence type="ECO:0000313" key="1">
    <source>
        <dbReference type="EMBL" id="SPN79009.1"/>
    </source>
</evidence>
<accession>A0A2R8FDD3</accession>
<reference evidence="1" key="1">
    <citation type="submission" date="2018-03" db="EMBL/GenBank/DDBJ databases">
        <authorList>
            <consortium name="Urmite Genomes"/>
        </authorList>
    </citation>
    <scope>NUCLEOTIDE SEQUENCE [LARGE SCALE GENOMIC DNA]</scope>
    <source>
        <strain evidence="1">IHUMI-27.7</strain>
    </source>
</reference>
<gene>
    <name evidence="1" type="ORF">BRZCDTV_109</name>
</gene>